<dbReference type="InterPro" id="IPR013122">
    <property type="entry name" value="PKD1_2_channel"/>
</dbReference>
<evidence type="ECO:0000256" key="10">
    <source>
        <dbReference type="SAM" id="Phobius"/>
    </source>
</evidence>
<keyword evidence="3 10" id="KW-0812">Transmembrane</keyword>
<reference evidence="13" key="1">
    <citation type="journal article" date="2021" name="Mol. Ecol. Resour.">
        <title>Apolygus lucorum genome provides insights into omnivorousness and mesophyll feeding.</title>
        <authorList>
            <person name="Liu Y."/>
            <person name="Liu H."/>
            <person name="Wang H."/>
            <person name="Huang T."/>
            <person name="Liu B."/>
            <person name="Yang B."/>
            <person name="Yin L."/>
            <person name="Li B."/>
            <person name="Zhang Y."/>
            <person name="Zhang S."/>
            <person name="Jiang F."/>
            <person name="Zhang X."/>
            <person name="Ren Y."/>
            <person name="Wang B."/>
            <person name="Wang S."/>
            <person name="Lu Y."/>
            <person name="Wu K."/>
            <person name="Fan W."/>
            <person name="Wang G."/>
        </authorList>
    </citation>
    <scope>NUCLEOTIDE SEQUENCE</scope>
    <source>
        <strain evidence="13">12Hb</strain>
    </source>
</reference>
<feature type="transmembrane region" description="Helical" evidence="10">
    <location>
        <begin position="473"/>
        <end position="492"/>
    </location>
</feature>
<feature type="compositionally biased region" description="Low complexity" evidence="9">
    <location>
        <begin position="33"/>
        <end position="44"/>
    </location>
</feature>
<evidence type="ECO:0000256" key="8">
    <source>
        <dbReference type="PIRSR" id="PIRSR603915-2"/>
    </source>
</evidence>
<feature type="disulfide bond" evidence="8">
    <location>
        <begin position="244"/>
        <end position="257"/>
    </location>
</feature>
<feature type="transmembrane region" description="Helical" evidence="10">
    <location>
        <begin position="381"/>
        <end position="401"/>
    </location>
</feature>
<dbReference type="PANTHER" id="PTHR10877:SF183">
    <property type="entry name" value="AT14535P-RELATED"/>
    <property type="match status" value="1"/>
</dbReference>
<dbReference type="EMBL" id="WIXP02000006">
    <property type="protein sequence ID" value="KAF6209750.1"/>
    <property type="molecule type" value="Genomic_DNA"/>
</dbReference>
<keyword evidence="4 10" id="KW-1133">Transmembrane helix</keyword>
<dbReference type="InterPro" id="IPR003915">
    <property type="entry name" value="PKD_2"/>
</dbReference>
<feature type="region of interest" description="Disordered" evidence="9">
    <location>
        <begin position="31"/>
        <end position="122"/>
    </location>
</feature>
<organism evidence="13 14">
    <name type="scientific">Apolygus lucorum</name>
    <name type="common">Small green plant bug</name>
    <name type="synonym">Lygocoris lucorum</name>
    <dbReference type="NCBI Taxonomy" id="248454"/>
    <lineage>
        <taxon>Eukaryota</taxon>
        <taxon>Metazoa</taxon>
        <taxon>Ecdysozoa</taxon>
        <taxon>Arthropoda</taxon>
        <taxon>Hexapoda</taxon>
        <taxon>Insecta</taxon>
        <taxon>Pterygota</taxon>
        <taxon>Neoptera</taxon>
        <taxon>Paraneoptera</taxon>
        <taxon>Hemiptera</taxon>
        <taxon>Heteroptera</taxon>
        <taxon>Panheteroptera</taxon>
        <taxon>Cimicomorpha</taxon>
        <taxon>Miridae</taxon>
        <taxon>Mirini</taxon>
        <taxon>Apolygus</taxon>
    </lineage>
</organism>
<protein>
    <recommendedName>
        <fullName evidence="15">Polycystin cation channel PKD1/PKD2 domain-containing protein</fullName>
    </recommendedName>
</protein>
<keyword evidence="14" id="KW-1185">Reference proteome</keyword>
<feature type="compositionally biased region" description="Basic and acidic residues" evidence="9">
    <location>
        <begin position="93"/>
        <end position="113"/>
    </location>
</feature>
<sequence length="752" mass="86317">MRGEDEMADDYGLRRRFTDKEYDLMPIEQLVFSDDTTSETTGETDAIEDASETETGGGGYLRKGAQMGAISRKILQPEYPDRDQPHKMKKDKNKKEPADDKGKPRKDKSESRQRSATPDNQETYVENAMRDFVLYLIFLVIANMITFGVLDHAYNYYANTLSEIITKTQFPTDLGVSKDFNQIRNVPQIWDFIRLILLKTMYEYGTDHAKTIRAGKKDDILVLFENILIGLPRIRQQRVKNDSCSVQAMFKDLFPSCYDYYSDSEEDKEPFGMKNPTAWTYAPPDGDSSSYTGKISSYGGGGYMMNLTTNKIYTASWINELINHAWIQQGTRVVFIDFTTYTPNTNLFCVVKLVFELPPTGGVIPTAHFYTMKFLRYVNTWDHFVLGCEIIFLCYIVYFTMEEFQQMISLKEEYWYSSWNILDLCILLVAYFVIISASIRYVTIATGMKAKVDNIRTSSHASFDNFVRVQRTFNTAAALLSFLVWLKLLKFAALNKSVALILSIFGRVKFELIALTLMMFTVVVGFALLGNMLFGTHVEQFNTIWNSIFSLVGIFVGGLYFYMDCADISPVLAPIFFVLYIFIVLILFLNAYVALIVHGFHKAVEEFDDQRNRIYLGDICRTIMYKILKLVRKGALANKLKDKANTKENKKDYEDLSKIVKKHGYRGLDLSMLFKKYNITPGSPLPVDKMSQLYNEIDAKNQLFLEVDEHDKIMDQVELIGKKVASLDQSMSEVMEKVDKLVAQLLYAEDKL</sequence>
<dbReference type="OrthoDB" id="6595841at2759"/>
<dbReference type="GO" id="GO:0050982">
    <property type="term" value="P:detection of mechanical stimulus"/>
    <property type="evidence" value="ECO:0007669"/>
    <property type="project" value="TreeGrafter"/>
</dbReference>
<feature type="transmembrane region" description="Helical" evidence="10">
    <location>
        <begin position="544"/>
        <end position="563"/>
    </location>
</feature>
<dbReference type="PANTHER" id="PTHR10877">
    <property type="entry name" value="POLYCYSTIN FAMILY MEMBER"/>
    <property type="match status" value="1"/>
</dbReference>
<gene>
    <name evidence="13" type="ORF">GE061_015499</name>
</gene>
<evidence type="ECO:0000313" key="14">
    <source>
        <dbReference type="Proteomes" id="UP000466442"/>
    </source>
</evidence>
<name>A0A8S9XL62_APOLU</name>
<evidence type="ECO:0000313" key="13">
    <source>
        <dbReference type="EMBL" id="KAF6209750.1"/>
    </source>
</evidence>
<dbReference type="Pfam" id="PF08016">
    <property type="entry name" value="PKD_channel"/>
    <property type="match status" value="1"/>
</dbReference>
<evidence type="ECO:0000256" key="9">
    <source>
        <dbReference type="SAM" id="MobiDB-lite"/>
    </source>
</evidence>
<dbReference type="Gene3D" id="1.20.120.350">
    <property type="entry name" value="Voltage-gated potassium channels. Chain C"/>
    <property type="match status" value="1"/>
</dbReference>
<evidence type="ECO:0008006" key="15">
    <source>
        <dbReference type="Google" id="ProtNLM"/>
    </source>
</evidence>
<evidence type="ECO:0000256" key="1">
    <source>
        <dbReference type="ARBA" id="ARBA00004272"/>
    </source>
</evidence>
<dbReference type="GO" id="GO:0060170">
    <property type="term" value="C:ciliary membrane"/>
    <property type="evidence" value="ECO:0007669"/>
    <property type="project" value="UniProtKB-SubCell"/>
</dbReference>
<comment type="subcellular location">
    <subcellularLocation>
        <location evidence="1">Cell projection</location>
        <location evidence="1">Cilium membrane</location>
        <topology evidence="1">Multi-pass membrane protein</topology>
    </subcellularLocation>
</comment>
<evidence type="ECO:0000259" key="11">
    <source>
        <dbReference type="Pfam" id="PF08016"/>
    </source>
</evidence>
<dbReference type="InterPro" id="IPR027359">
    <property type="entry name" value="Volt_channel_dom_sf"/>
</dbReference>
<feature type="transmembrane region" description="Helical" evidence="10">
    <location>
        <begin position="512"/>
        <end position="532"/>
    </location>
</feature>
<evidence type="ECO:0000256" key="5">
    <source>
        <dbReference type="ARBA" id="ARBA00023136"/>
    </source>
</evidence>
<evidence type="ECO:0000256" key="7">
    <source>
        <dbReference type="ARBA" id="ARBA00023273"/>
    </source>
</evidence>
<feature type="domain" description="Polycystin" evidence="12">
    <location>
        <begin position="179"/>
        <end position="374"/>
    </location>
</feature>
<keyword evidence="5 10" id="KW-0472">Membrane</keyword>
<dbReference type="GO" id="GO:0005509">
    <property type="term" value="F:calcium ion binding"/>
    <property type="evidence" value="ECO:0007669"/>
    <property type="project" value="InterPro"/>
</dbReference>
<feature type="transmembrane region" description="Helical" evidence="10">
    <location>
        <begin position="421"/>
        <end position="442"/>
    </location>
</feature>
<dbReference type="Pfam" id="PF20519">
    <property type="entry name" value="Polycystin_dom"/>
    <property type="match status" value="1"/>
</dbReference>
<comment type="similarity">
    <text evidence="2">Belongs to the polycystin family.</text>
</comment>
<dbReference type="GO" id="GO:0005262">
    <property type="term" value="F:calcium channel activity"/>
    <property type="evidence" value="ECO:0007669"/>
    <property type="project" value="TreeGrafter"/>
</dbReference>
<evidence type="ECO:0000256" key="3">
    <source>
        <dbReference type="ARBA" id="ARBA00022692"/>
    </source>
</evidence>
<proteinExistence type="inferred from homology"/>
<keyword evidence="7" id="KW-0966">Cell projection</keyword>
<evidence type="ECO:0000256" key="4">
    <source>
        <dbReference type="ARBA" id="ARBA00022989"/>
    </source>
</evidence>
<feature type="transmembrane region" description="Helical" evidence="10">
    <location>
        <begin position="575"/>
        <end position="597"/>
    </location>
</feature>
<dbReference type="AlphaFoldDB" id="A0A8S9XL62"/>
<dbReference type="InterPro" id="IPR046791">
    <property type="entry name" value="Polycystin_dom"/>
</dbReference>
<keyword evidence="6" id="KW-0325">Glycoprotein</keyword>
<dbReference type="InterPro" id="IPR051223">
    <property type="entry name" value="Polycystin"/>
</dbReference>
<accession>A0A8S9XL62</accession>
<evidence type="ECO:0000256" key="6">
    <source>
        <dbReference type="ARBA" id="ARBA00023180"/>
    </source>
</evidence>
<evidence type="ECO:0000259" key="12">
    <source>
        <dbReference type="Pfam" id="PF20519"/>
    </source>
</evidence>
<comment type="caution">
    <text evidence="13">The sequence shown here is derived from an EMBL/GenBank/DDBJ whole genome shotgun (WGS) entry which is preliminary data.</text>
</comment>
<dbReference type="Proteomes" id="UP000466442">
    <property type="component" value="Unassembled WGS sequence"/>
</dbReference>
<dbReference type="Gene3D" id="1.10.287.70">
    <property type="match status" value="1"/>
</dbReference>
<feature type="domain" description="Polycystin cation channel PKD1/PKD2" evidence="11">
    <location>
        <begin position="376"/>
        <end position="601"/>
    </location>
</feature>
<evidence type="ECO:0000256" key="2">
    <source>
        <dbReference type="ARBA" id="ARBA00007200"/>
    </source>
</evidence>
<dbReference type="PRINTS" id="PR01433">
    <property type="entry name" value="POLYCYSTIN2"/>
</dbReference>
<feature type="transmembrane region" description="Helical" evidence="10">
    <location>
        <begin position="132"/>
        <end position="150"/>
    </location>
</feature>